<dbReference type="InterPro" id="IPR004772">
    <property type="entry name" value="TrkH"/>
</dbReference>
<keyword evidence="4" id="KW-0633">Potassium transport</keyword>
<comment type="caution">
    <text evidence="11">The sequence shown here is derived from an EMBL/GenBank/DDBJ whole genome shotgun (WGS) entry which is preliminary data.</text>
</comment>
<evidence type="ECO:0000256" key="7">
    <source>
        <dbReference type="ARBA" id="ARBA00022989"/>
    </source>
</evidence>
<evidence type="ECO:0000256" key="5">
    <source>
        <dbReference type="ARBA" id="ARBA00022692"/>
    </source>
</evidence>
<proteinExistence type="predicted"/>
<feature type="transmembrane region" description="Helical" evidence="10">
    <location>
        <begin position="75"/>
        <end position="99"/>
    </location>
</feature>
<feature type="transmembrane region" description="Helical" evidence="10">
    <location>
        <begin position="14"/>
        <end position="36"/>
    </location>
</feature>
<feature type="transmembrane region" description="Helical" evidence="10">
    <location>
        <begin position="129"/>
        <end position="150"/>
    </location>
</feature>
<feature type="transmembrane region" description="Helical" evidence="10">
    <location>
        <begin position="43"/>
        <end position="63"/>
    </location>
</feature>
<comment type="subcellular location">
    <subcellularLocation>
        <location evidence="1">Cell membrane</location>
        <topology evidence="1">Multi-pass membrane protein</topology>
    </subcellularLocation>
</comment>
<evidence type="ECO:0000256" key="3">
    <source>
        <dbReference type="ARBA" id="ARBA00022475"/>
    </source>
</evidence>
<keyword evidence="3" id="KW-1003">Cell membrane</keyword>
<keyword evidence="8" id="KW-0406">Ion transport</keyword>
<reference evidence="11 12" key="1">
    <citation type="journal article" date="2021" name="bioRxiv">
        <title>Unique metabolic strategies in Hadean analogues reveal hints for primordial physiology.</title>
        <authorList>
            <person name="Nobu M.K."/>
            <person name="Nakai R."/>
            <person name="Tamazawa S."/>
            <person name="Mori H."/>
            <person name="Toyoda A."/>
            <person name="Ijiri A."/>
            <person name="Suzuki S."/>
            <person name="Kurokawa K."/>
            <person name="Kamagata Y."/>
            <person name="Tamaki H."/>
        </authorList>
    </citation>
    <scope>NUCLEOTIDE SEQUENCE [LARGE SCALE GENOMIC DNA]</scope>
    <source>
        <strain evidence="11">BS525</strain>
    </source>
</reference>
<evidence type="ECO:0000313" key="12">
    <source>
        <dbReference type="Proteomes" id="UP000811545"/>
    </source>
</evidence>
<sequence length="445" mass="48190">MDLSTKIKSSLKPYQLVVLSYIAVILAGSLLLYLPIASNIPTTYITALWTATSAVCVTGLVVVDTATHYTFFGQTVILLLIQIGGLGYMTAMTIIALLLGRKVSIFDRTLISDTLNLYSIQGAVKLVKLIAFFVLVIEITGALLLSLRFIPRFGLIDGLWKSLFHSVSAFNNAGFDIMGNFKSLTEYVSDPFVNIIISTLIIIGGIGFMTVSEIILHRKNGAISLHTKMVIRTTILLLILATLLVLVLEYHNPKTLGNLNLFDKILASFFQAVTPRTAGFNTIDTASLLPATSWLIIFLMFIGASPGGTGGGVKTTTFAVGIAFIWSILQGKEKTVIMNKSIPSITIRKTIAILFIAFMLVFFSTFALLSTLKAPPLDILFEVTSAFGTVGLSRGLTTNLDFTGKIILMFTMLAGRVGPLALLLSLVVKTKPSVITYPEEKISIG</sequence>
<dbReference type="GO" id="GO:0015379">
    <property type="term" value="F:potassium:chloride symporter activity"/>
    <property type="evidence" value="ECO:0007669"/>
    <property type="project" value="InterPro"/>
</dbReference>
<dbReference type="NCBIfam" id="TIGR00933">
    <property type="entry name" value="2a38"/>
    <property type="match status" value="1"/>
</dbReference>
<accession>A0A9E2BF89</accession>
<feature type="transmembrane region" description="Helical" evidence="10">
    <location>
        <begin position="311"/>
        <end position="329"/>
    </location>
</feature>
<dbReference type="AlphaFoldDB" id="A0A9E2BF89"/>
<keyword evidence="2" id="KW-0813">Transport</keyword>
<feature type="transmembrane region" description="Helical" evidence="10">
    <location>
        <begin position="229"/>
        <end position="250"/>
    </location>
</feature>
<keyword evidence="6" id="KW-0630">Potassium</keyword>
<organism evidence="11 12">
    <name type="scientific">Psychracetigena formicireducens</name>
    <dbReference type="NCBI Taxonomy" id="2986056"/>
    <lineage>
        <taxon>Bacteria</taxon>
        <taxon>Bacillati</taxon>
        <taxon>Candidatus Lithacetigenota</taxon>
        <taxon>Candidatus Psychracetigena</taxon>
    </lineage>
</organism>
<feature type="transmembrane region" description="Helical" evidence="10">
    <location>
        <begin position="350"/>
        <end position="372"/>
    </location>
</feature>
<evidence type="ECO:0000313" key="11">
    <source>
        <dbReference type="EMBL" id="MBT9144518.1"/>
    </source>
</evidence>
<dbReference type="PANTHER" id="PTHR32024">
    <property type="entry name" value="TRK SYSTEM POTASSIUM UPTAKE PROTEIN TRKG-RELATED"/>
    <property type="match status" value="1"/>
</dbReference>
<dbReference type="EMBL" id="QLTW01000010">
    <property type="protein sequence ID" value="MBT9144518.1"/>
    <property type="molecule type" value="Genomic_DNA"/>
</dbReference>
<evidence type="ECO:0000256" key="2">
    <source>
        <dbReference type="ARBA" id="ARBA00022448"/>
    </source>
</evidence>
<evidence type="ECO:0000256" key="1">
    <source>
        <dbReference type="ARBA" id="ARBA00004651"/>
    </source>
</evidence>
<dbReference type="Pfam" id="PF02386">
    <property type="entry name" value="TrkH"/>
    <property type="match status" value="1"/>
</dbReference>
<dbReference type="Proteomes" id="UP000811545">
    <property type="component" value="Unassembled WGS sequence"/>
</dbReference>
<gene>
    <name evidence="11" type="primary">ktrB</name>
    <name evidence="11" type="ORF">DDT42_00359</name>
</gene>
<evidence type="ECO:0000256" key="8">
    <source>
        <dbReference type="ARBA" id="ARBA00023065"/>
    </source>
</evidence>
<keyword evidence="5 10" id="KW-0812">Transmembrane</keyword>
<dbReference type="PANTHER" id="PTHR32024:SF1">
    <property type="entry name" value="KTR SYSTEM POTASSIUM UPTAKE PROTEIN B"/>
    <property type="match status" value="1"/>
</dbReference>
<evidence type="ECO:0000256" key="9">
    <source>
        <dbReference type="ARBA" id="ARBA00023136"/>
    </source>
</evidence>
<dbReference type="InterPro" id="IPR003445">
    <property type="entry name" value="Cat_transpt"/>
</dbReference>
<name>A0A9E2BF89_PSYF1</name>
<keyword evidence="7 10" id="KW-1133">Transmembrane helix</keyword>
<feature type="transmembrane region" description="Helical" evidence="10">
    <location>
        <begin position="406"/>
        <end position="428"/>
    </location>
</feature>
<evidence type="ECO:0000256" key="4">
    <source>
        <dbReference type="ARBA" id="ARBA00022538"/>
    </source>
</evidence>
<protein>
    <submittedName>
        <fullName evidence="11">Ktr system potassium uptake protein B</fullName>
    </submittedName>
</protein>
<keyword evidence="9 10" id="KW-0472">Membrane</keyword>
<evidence type="ECO:0000256" key="6">
    <source>
        <dbReference type="ARBA" id="ARBA00022958"/>
    </source>
</evidence>
<feature type="transmembrane region" description="Helical" evidence="10">
    <location>
        <begin position="192"/>
        <end position="217"/>
    </location>
</feature>
<evidence type="ECO:0000256" key="10">
    <source>
        <dbReference type="SAM" id="Phobius"/>
    </source>
</evidence>
<dbReference type="GO" id="GO:0005886">
    <property type="term" value="C:plasma membrane"/>
    <property type="evidence" value="ECO:0007669"/>
    <property type="project" value="UniProtKB-SubCell"/>
</dbReference>